<gene>
    <name evidence="1" type="ORF">EF514_06025</name>
</gene>
<evidence type="ECO:0000313" key="1">
    <source>
        <dbReference type="EMBL" id="RVU54658.1"/>
    </source>
</evidence>
<proteinExistence type="predicted"/>
<comment type="caution">
    <text evidence="1">The sequence shown here is derived from an EMBL/GenBank/DDBJ whole genome shotgun (WGS) entry which is preliminary data.</text>
</comment>
<dbReference type="Proteomes" id="UP000288812">
    <property type="component" value="Unassembled WGS sequence"/>
</dbReference>
<evidence type="ECO:0008006" key="3">
    <source>
        <dbReference type="Google" id="ProtNLM"/>
    </source>
</evidence>
<dbReference type="Gene3D" id="1.20.140.160">
    <property type="match status" value="1"/>
</dbReference>
<organism evidence="1 2">
    <name type="scientific">Anaerosphaera multitolerans</name>
    <dbReference type="NCBI Taxonomy" id="2487351"/>
    <lineage>
        <taxon>Bacteria</taxon>
        <taxon>Bacillati</taxon>
        <taxon>Bacillota</taxon>
        <taxon>Tissierellia</taxon>
        <taxon>Tissierellales</taxon>
        <taxon>Peptoniphilaceae</taxon>
        <taxon>Anaerosphaera</taxon>
    </lineage>
</organism>
<sequence>MHFNNETVEFLLRNYLELKAVNSNRFLLIENAQNSIKSNEIKEKYNTVALKLNMLENAINCLSEIEIKVIEKRCLNNLTWKQVTSFVGYSERQCKNIKKKALKNLSE</sequence>
<evidence type="ECO:0000313" key="2">
    <source>
        <dbReference type="Proteomes" id="UP000288812"/>
    </source>
</evidence>
<accession>A0A437S6S9</accession>
<dbReference type="EMBL" id="RLIH01000007">
    <property type="protein sequence ID" value="RVU54658.1"/>
    <property type="molecule type" value="Genomic_DNA"/>
</dbReference>
<reference evidence="1 2" key="1">
    <citation type="submission" date="2018-11" db="EMBL/GenBank/DDBJ databases">
        <title>Genome sequencing and assembly of Anaerosphaera sp. nov., GS7-6-2.</title>
        <authorList>
            <person name="Rettenmaier R."/>
            <person name="Liebl W."/>
            <person name="Zverlov V."/>
        </authorList>
    </citation>
    <scope>NUCLEOTIDE SEQUENCE [LARGE SCALE GENOMIC DNA]</scope>
    <source>
        <strain evidence="1 2">GS7-6-2</strain>
    </source>
</reference>
<dbReference type="SUPFAM" id="SSF88659">
    <property type="entry name" value="Sigma3 and sigma4 domains of RNA polymerase sigma factors"/>
    <property type="match status" value="1"/>
</dbReference>
<name>A0A437S6S9_9FIRM</name>
<dbReference type="AlphaFoldDB" id="A0A437S6S9"/>
<keyword evidence="2" id="KW-1185">Reference proteome</keyword>
<protein>
    <recommendedName>
        <fullName evidence="3">RNA polymerase sigma-70 region 4 domain-containing protein</fullName>
    </recommendedName>
</protein>
<dbReference type="InterPro" id="IPR013324">
    <property type="entry name" value="RNA_pol_sigma_r3/r4-like"/>
</dbReference>